<evidence type="ECO:0000256" key="4">
    <source>
        <dbReference type="ARBA" id="ARBA00022598"/>
    </source>
</evidence>
<keyword evidence="19" id="KW-1185">Reference proteome</keyword>
<evidence type="ECO:0000256" key="1">
    <source>
        <dbReference type="ARBA" id="ARBA00004120"/>
    </source>
</evidence>
<evidence type="ECO:0000256" key="9">
    <source>
        <dbReference type="ARBA" id="ARBA00023212"/>
    </source>
</evidence>
<dbReference type="GO" id="GO:0015631">
    <property type="term" value="F:tubulin binding"/>
    <property type="evidence" value="ECO:0007669"/>
    <property type="project" value="TreeGrafter"/>
</dbReference>
<keyword evidence="5" id="KW-0493">Microtubule</keyword>
<dbReference type="GO" id="GO:0005524">
    <property type="term" value="F:ATP binding"/>
    <property type="evidence" value="ECO:0007669"/>
    <property type="project" value="UniProtKB-KW"/>
</dbReference>
<evidence type="ECO:0000256" key="3">
    <source>
        <dbReference type="ARBA" id="ARBA00022490"/>
    </source>
</evidence>
<evidence type="ECO:0000256" key="8">
    <source>
        <dbReference type="ARBA" id="ARBA00023069"/>
    </source>
</evidence>
<keyword evidence="3" id="KW-0963">Cytoplasm</keyword>
<evidence type="ECO:0000256" key="14">
    <source>
        <dbReference type="ARBA" id="ARBA00075351"/>
    </source>
</evidence>
<feature type="compositionally biased region" description="Polar residues" evidence="17">
    <location>
        <begin position="400"/>
        <end position="417"/>
    </location>
</feature>
<evidence type="ECO:0000256" key="17">
    <source>
        <dbReference type="SAM" id="MobiDB-lite"/>
    </source>
</evidence>
<dbReference type="STRING" id="60517.A0A0R3W887"/>
<comment type="similarity">
    <text evidence="2">Belongs to the tubulin polyglutamylase family.</text>
</comment>
<name>A0A0R3W887_TAEAS</name>
<dbReference type="EMBL" id="UYRS01018512">
    <property type="protein sequence ID" value="VDK36936.1"/>
    <property type="molecule type" value="Genomic_DNA"/>
</dbReference>
<dbReference type="OrthoDB" id="202825at2759"/>
<comment type="subunit">
    <text evidence="12">Part of the neuronal tubulin polyglutamylase complex which contains TPGS1, TPGS2, TTLL1, LRRC49 and NICN1. Interacts with PCM1, CSTPP1 and LRRC49.</text>
</comment>
<comment type="catalytic activity">
    <reaction evidence="11">
        <text>(L-glutamyl)(n)-gamma-L-glutamyl-L-glutamyl-[protein] + L-glutamate + ATP = (L-glutamyl)(n+1)-gamma-L-glutamyl-L-glutamyl-[protein] + ADP + phosphate + H(+)</text>
        <dbReference type="Rhea" id="RHEA:60148"/>
        <dbReference type="Rhea" id="RHEA-COMP:15519"/>
        <dbReference type="Rhea" id="RHEA-COMP:15675"/>
        <dbReference type="ChEBI" id="CHEBI:15378"/>
        <dbReference type="ChEBI" id="CHEBI:29985"/>
        <dbReference type="ChEBI" id="CHEBI:30616"/>
        <dbReference type="ChEBI" id="CHEBI:43474"/>
        <dbReference type="ChEBI" id="CHEBI:143623"/>
        <dbReference type="ChEBI" id="CHEBI:456216"/>
    </reaction>
    <physiologicalReaction direction="left-to-right" evidence="11">
        <dbReference type="Rhea" id="RHEA:60149"/>
    </physiologicalReaction>
</comment>
<evidence type="ECO:0000256" key="15">
    <source>
        <dbReference type="ARBA" id="ARBA00080021"/>
    </source>
</evidence>
<keyword evidence="4" id="KW-0436">Ligase</keyword>
<dbReference type="GO" id="GO:0070740">
    <property type="term" value="F:tubulin-glutamic acid ligase activity"/>
    <property type="evidence" value="ECO:0007669"/>
    <property type="project" value="TreeGrafter"/>
</dbReference>
<keyword evidence="9" id="KW-0206">Cytoskeleton</keyword>
<dbReference type="PANTHER" id="PTHR12241:SF31">
    <property type="entry name" value="POLYGLUTAMYLASE COMPLEX SUBUNIT TTLL1"/>
    <property type="match status" value="1"/>
</dbReference>
<keyword evidence="8" id="KW-0969">Cilium</keyword>
<proteinExistence type="inferred from homology"/>
<dbReference type="GO" id="GO:0005874">
    <property type="term" value="C:microtubule"/>
    <property type="evidence" value="ECO:0007669"/>
    <property type="project" value="UniProtKB-KW"/>
</dbReference>
<evidence type="ECO:0000256" key="13">
    <source>
        <dbReference type="ARBA" id="ARBA00074800"/>
    </source>
</evidence>
<dbReference type="Pfam" id="PF03133">
    <property type="entry name" value="TTL"/>
    <property type="match status" value="1"/>
</dbReference>
<evidence type="ECO:0000313" key="19">
    <source>
        <dbReference type="Proteomes" id="UP000282613"/>
    </source>
</evidence>
<dbReference type="FunFam" id="3.30.470.20:FF:000033">
    <property type="entry name" value="Probable tubulin polyglutamylase TTLL1"/>
    <property type="match status" value="1"/>
</dbReference>
<protein>
    <recommendedName>
        <fullName evidence="13">Polyglutamylase complex subunit TTLL1</fullName>
    </recommendedName>
    <alternativeName>
        <fullName evidence="14">Tubulin polyglutamylase TTLL1</fullName>
    </alternativeName>
    <alternativeName>
        <fullName evidence="16">Tubulin polyglutamylase complex subunit 3</fullName>
    </alternativeName>
    <alternativeName>
        <fullName evidence="15">Tubulin--tyrosine ligase-like protein 1</fullName>
    </alternativeName>
</protein>
<gene>
    <name evidence="18" type="ORF">TASK_LOCUS6556</name>
</gene>
<evidence type="ECO:0000256" key="5">
    <source>
        <dbReference type="ARBA" id="ARBA00022701"/>
    </source>
</evidence>
<dbReference type="AlphaFoldDB" id="A0A0R3W887"/>
<dbReference type="GO" id="GO:0036064">
    <property type="term" value="C:ciliary basal body"/>
    <property type="evidence" value="ECO:0007669"/>
    <property type="project" value="TreeGrafter"/>
</dbReference>
<keyword evidence="10" id="KW-0966">Cell projection</keyword>
<reference evidence="20" key="1">
    <citation type="submission" date="2017-02" db="UniProtKB">
        <authorList>
            <consortium name="WormBaseParasite"/>
        </authorList>
    </citation>
    <scope>IDENTIFICATION</scope>
</reference>
<dbReference type="InterPro" id="IPR004344">
    <property type="entry name" value="TTL/TTLL_fam"/>
</dbReference>
<evidence type="ECO:0000256" key="12">
    <source>
        <dbReference type="ARBA" id="ARBA00062645"/>
    </source>
</evidence>
<dbReference type="PANTHER" id="PTHR12241">
    <property type="entry name" value="TUBULIN POLYGLUTAMYLASE"/>
    <property type="match status" value="1"/>
</dbReference>
<dbReference type="Gene3D" id="3.30.470.20">
    <property type="entry name" value="ATP-grasp fold, B domain"/>
    <property type="match status" value="1"/>
</dbReference>
<evidence type="ECO:0000313" key="20">
    <source>
        <dbReference type="WBParaSite" id="TASK_0000655501-mRNA-1"/>
    </source>
</evidence>
<dbReference type="PROSITE" id="PS51221">
    <property type="entry name" value="TTL"/>
    <property type="match status" value="1"/>
</dbReference>
<feature type="region of interest" description="Disordered" evidence="17">
    <location>
        <begin position="396"/>
        <end position="417"/>
    </location>
</feature>
<dbReference type="WBParaSite" id="TASK_0000655501-mRNA-1">
    <property type="protein sequence ID" value="TASK_0000655501-mRNA-1"/>
    <property type="gene ID" value="TASK_0000655501"/>
</dbReference>
<evidence type="ECO:0000256" key="16">
    <source>
        <dbReference type="ARBA" id="ARBA00083073"/>
    </source>
</evidence>
<comment type="subcellular location">
    <subcellularLocation>
        <location evidence="1">Cytoplasm</location>
        <location evidence="1">Cytoskeleton</location>
        <location evidence="1">Cilium basal body</location>
    </subcellularLocation>
</comment>
<evidence type="ECO:0000256" key="2">
    <source>
        <dbReference type="ARBA" id="ARBA00006118"/>
    </source>
</evidence>
<evidence type="ECO:0000256" key="6">
    <source>
        <dbReference type="ARBA" id="ARBA00022741"/>
    </source>
</evidence>
<dbReference type="GO" id="GO:0000226">
    <property type="term" value="P:microtubule cytoskeleton organization"/>
    <property type="evidence" value="ECO:0007669"/>
    <property type="project" value="TreeGrafter"/>
</dbReference>
<evidence type="ECO:0000256" key="10">
    <source>
        <dbReference type="ARBA" id="ARBA00023273"/>
    </source>
</evidence>
<reference evidence="18 19" key="2">
    <citation type="submission" date="2018-11" db="EMBL/GenBank/DDBJ databases">
        <authorList>
            <consortium name="Pathogen Informatics"/>
        </authorList>
    </citation>
    <scope>NUCLEOTIDE SEQUENCE [LARGE SCALE GENOMIC DNA]</scope>
</reference>
<organism evidence="20">
    <name type="scientific">Taenia asiatica</name>
    <name type="common">Asian tapeworm</name>
    <dbReference type="NCBI Taxonomy" id="60517"/>
    <lineage>
        <taxon>Eukaryota</taxon>
        <taxon>Metazoa</taxon>
        <taxon>Spiralia</taxon>
        <taxon>Lophotrochozoa</taxon>
        <taxon>Platyhelminthes</taxon>
        <taxon>Cestoda</taxon>
        <taxon>Eucestoda</taxon>
        <taxon>Cyclophyllidea</taxon>
        <taxon>Taeniidae</taxon>
        <taxon>Taenia</taxon>
    </lineage>
</organism>
<keyword evidence="7" id="KW-0067">ATP-binding</keyword>
<dbReference type="SUPFAM" id="SSF56059">
    <property type="entry name" value="Glutathione synthetase ATP-binding domain-like"/>
    <property type="match status" value="1"/>
</dbReference>
<sequence>MYSAQRITTQNVCYACDWDISAVLSNFQSRNWVEVDPREHWNIFWASAASARTIFSPDHGTRLCDDQKINHFSNHHELTRKDLMVKNIKRYRKQLSKALNPVAAVDEHGKFVYLDFIPTTYLLPQDYTLFTEEFKKNPRATWIIKPSAKARGVGIFIVNRLSQVKKWAREGHAGNKDIFSLPHVTRETYVISRYIENPLLIGGKKFDLRMYVLVTSFRPLRCYVNKLGFCRFCTVRYDKKESELGNMFVHLTNISIQKHAADYNNRHGGKWSICNLRLWLEGTRGEEVADKLFNEIYWLMYHSLQSVTNVINNDRHCFECYGYDIIIDDTLKPWLIEINASPSLSSTTQLDRIMKYKLIDDVLNIVVPDNQVPDIKVSKPTKDLSLGDFEVLYDEEEAQTESSTQLPRTSTTQIKKS</sequence>
<dbReference type="Proteomes" id="UP000282613">
    <property type="component" value="Unassembled WGS sequence"/>
</dbReference>
<evidence type="ECO:0000256" key="11">
    <source>
        <dbReference type="ARBA" id="ARBA00052959"/>
    </source>
</evidence>
<accession>A0A0R3W887</accession>
<evidence type="ECO:0000313" key="18">
    <source>
        <dbReference type="EMBL" id="VDK36936.1"/>
    </source>
</evidence>
<keyword evidence="6" id="KW-0547">Nucleotide-binding</keyword>
<evidence type="ECO:0000256" key="7">
    <source>
        <dbReference type="ARBA" id="ARBA00022840"/>
    </source>
</evidence>